<feature type="signal peptide" evidence="2">
    <location>
        <begin position="1"/>
        <end position="20"/>
    </location>
</feature>
<dbReference type="PANTHER" id="PTHR42928:SF5">
    <property type="entry name" value="BLR1237 PROTEIN"/>
    <property type="match status" value="1"/>
</dbReference>
<dbReference type="CDD" id="cd07012">
    <property type="entry name" value="PBP2_Bug_TTT"/>
    <property type="match status" value="1"/>
</dbReference>
<dbReference type="RefSeq" id="WP_168026937.1">
    <property type="nucleotide sequence ID" value="NZ_JAAVNE010000001.1"/>
</dbReference>
<feature type="chain" id="PRO_5047544113" evidence="2">
    <location>
        <begin position="21"/>
        <end position="331"/>
    </location>
</feature>
<dbReference type="PIRSF" id="PIRSF017082">
    <property type="entry name" value="YflP"/>
    <property type="match status" value="1"/>
</dbReference>
<organism evidence="3 4">
    <name type="scientific">Falsiroseomonas selenitidurans</name>
    <dbReference type="NCBI Taxonomy" id="2716335"/>
    <lineage>
        <taxon>Bacteria</taxon>
        <taxon>Pseudomonadati</taxon>
        <taxon>Pseudomonadota</taxon>
        <taxon>Alphaproteobacteria</taxon>
        <taxon>Acetobacterales</taxon>
        <taxon>Roseomonadaceae</taxon>
        <taxon>Falsiroseomonas</taxon>
    </lineage>
</organism>
<comment type="similarity">
    <text evidence="1">Belongs to the UPF0065 (bug) family.</text>
</comment>
<dbReference type="SUPFAM" id="SSF53850">
    <property type="entry name" value="Periplasmic binding protein-like II"/>
    <property type="match status" value="1"/>
</dbReference>
<gene>
    <name evidence="3" type="ORF">HEQ75_00430</name>
</gene>
<dbReference type="InterPro" id="IPR042100">
    <property type="entry name" value="Bug_dom1"/>
</dbReference>
<reference evidence="3 4" key="1">
    <citation type="submission" date="2020-03" db="EMBL/GenBank/DDBJ databases">
        <title>Roseomonas selenitidurans sp. nov. isolated from urban soil.</title>
        <authorList>
            <person name="Liu H."/>
        </authorList>
    </citation>
    <scope>NUCLEOTIDE SEQUENCE [LARGE SCALE GENOMIC DNA]</scope>
    <source>
        <strain evidence="3 4">BU-1</strain>
    </source>
</reference>
<keyword evidence="2" id="KW-0732">Signal</keyword>
<dbReference type="EMBL" id="JAAVNE010000001">
    <property type="protein sequence ID" value="NKC29309.1"/>
    <property type="molecule type" value="Genomic_DNA"/>
</dbReference>
<dbReference type="PANTHER" id="PTHR42928">
    <property type="entry name" value="TRICARBOXYLATE-BINDING PROTEIN"/>
    <property type="match status" value="1"/>
</dbReference>
<keyword evidence="4" id="KW-1185">Reference proteome</keyword>
<accession>A0ABX1DWK8</accession>
<evidence type="ECO:0000313" key="4">
    <source>
        <dbReference type="Proteomes" id="UP000787635"/>
    </source>
</evidence>
<protein>
    <submittedName>
        <fullName evidence="3">Tripartite tricarboxylate transporter substrate binding protein</fullName>
    </submittedName>
</protein>
<dbReference type="Gene3D" id="3.40.190.150">
    <property type="entry name" value="Bordetella uptake gene, domain 1"/>
    <property type="match status" value="1"/>
</dbReference>
<dbReference type="Gene3D" id="3.40.190.10">
    <property type="entry name" value="Periplasmic binding protein-like II"/>
    <property type="match status" value="1"/>
</dbReference>
<sequence>MRRRLLLSAIALAPAQAALAQSAAAQAAATPASWPTRPVRMISSAPPGGASDILTRTLAQALQEQTGQPFPVENRAGAGGVVASDHVAKSAPDGYAWMTTNVGPQAIFPSLRRDLPYDTRRDFRNITLIGTLPLVLIVGRDQPFRDLAGYIAAAKARPGAMNFGSGGNGTLHHLTGELLKAAAGIDIAHVPYRGAQAATADVIGGRIEGMWDSLPSAAVHIRSGAVRPLALSTATRSAAFPEIPTLAEQGFPQVVTTNWFGLAGPAGVPEDVVQAFYAQLRRALASEAVRTRYAAIGVTPGGTTPEETQRYVLAEIERWAGVVRATGVTLD</sequence>
<evidence type="ECO:0000256" key="2">
    <source>
        <dbReference type="SAM" id="SignalP"/>
    </source>
</evidence>
<name>A0ABX1DWK8_9PROT</name>
<evidence type="ECO:0000256" key="1">
    <source>
        <dbReference type="ARBA" id="ARBA00006987"/>
    </source>
</evidence>
<dbReference type="Proteomes" id="UP000787635">
    <property type="component" value="Unassembled WGS sequence"/>
</dbReference>
<comment type="caution">
    <text evidence="3">The sequence shown here is derived from an EMBL/GenBank/DDBJ whole genome shotgun (WGS) entry which is preliminary data.</text>
</comment>
<dbReference type="Pfam" id="PF03401">
    <property type="entry name" value="TctC"/>
    <property type="match status" value="1"/>
</dbReference>
<evidence type="ECO:0000313" key="3">
    <source>
        <dbReference type="EMBL" id="NKC29309.1"/>
    </source>
</evidence>
<dbReference type="InterPro" id="IPR005064">
    <property type="entry name" value="BUG"/>
</dbReference>
<proteinExistence type="inferred from homology"/>